<dbReference type="RefSeq" id="WP_052036209.1">
    <property type="nucleotide sequence ID" value="NZ_JMIR01000012.1"/>
</dbReference>
<keyword evidence="3" id="KW-0997">Cell inner membrane</keyword>
<keyword evidence="4 8" id="KW-0812">Transmembrane</keyword>
<evidence type="ECO:0000256" key="7">
    <source>
        <dbReference type="ARBA" id="ARBA00034125"/>
    </source>
</evidence>
<dbReference type="STRING" id="1157490.EL26_10530"/>
<evidence type="ECO:0000256" key="3">
    <source>
        <dbReference type="ARBA" id="ARBA00022519"/>
    </source>
</evidence>
<feature type="transmembrane region" description="Helical" evidence="8">
    <location>
        <begin position="12"/>
        <end position="30"/>
    </location>
</feature>
<dbReference type="PANTHER" id="PTHR34390:SF1">
    <property type="entry name" value="SUCCINATE TRANSPORTER SUBUNIT YJJB-RELATED"/>
    <property type="match status" value="1"/>
</dbReference>
<keyword evidence="2" id="KW-1003">Cell membrane</keyword>
<evidence type="ECO:0000313" key="11">
    <source>
        <dbReference type="Proteomes" id="UP000027931"/>
    </source>
</evidence>
<evidence type="ECO:0000256" key="5">
    <source>
        <dbReference type="ARBA" id="ARBA00022989"/>
    </source>
</evidence>
<dbReference type="AlphaFoldDB" id="A0A074LMP7"/>
<feature type="transmembrane region" description="Helical" evidence="8">
    <location>
        <begin position="126"/>
        <end position="145"/>
    </location>
</feature>
<reference evidence="10 11" key="1">
    <citation type="journal article" date="2013" name="Int. J. Syst. Evol. Microbiol.">
        <title>Tumebacillus flagellatus sp. nov., an alpha-amylase/pullulanase-producing bacterium isolated from cassava wastewater.</title>
        <authorList>
            <person name="Wang Q."/>
            <person name="Xie N."/>
            <person name="Qin Y."/>
            <person name="Shen N."/>
            <person name="Zhu J."/>
            <person name="Mi H."/>
            <person name="Huang R."/>
        </authorList>
    </citation>
    <scope>NUCLEOTIDE SEQUENCE [LARGE SCALE GENOMIC DNA]</scope>
    <source>
        <strain evidence="10 11">GST4</strain>
    </source>
</reference>
<keyword evidence="6 8" id="KW-0472">Membrane</keyword>
<evidence type="ECO:0000256" key="8">
    <source>
        <dbReference type="SAM" id="Phobius"/>
    </source>
</evidence>
<protein>
    <recommendedName>
        <fullName evidence="9">Threonine/Serine exporter ThrE domain-containing protein</fullName>
    </recommendedName>
</protein>
<dbReference type="InterPro" id="IPR024528">
    <property type="entry name" value="ThrE_2"/>
</dbReference>
<organism evidence="10 11">
    <name type="scientific">Tumebacillus flagellatus</name>
    <dbReference type="NCBI Taxonomy" id="1157490"/>
    <lineage>
        <taxon>Bacteria</taxon>
        <taxon>Bacillati</taxon>
        <taxon>Bacillota</taxon>
        <taxon>Bacilli</taxon>
        <taxon>Bacillales</taxon>
        <taxon>Alicyclobacillaceae</taxon>
        <taxon>Tumebacillus</taxon>
    </lineage>
</organism>
<gene>
    <name evidence="10" type="ORF">EL26_10530</name>
</gene>
<evidence type="ECO:0000256" key="2">
    <source>
        <dbReference type="ARBA" id="ARBA00022475"/>
    </source>
</evidence>
<dbReference type="EMBL" id="JMIR01000012">
    <property type="protein sequence ID" value="KEO83401.1"/>
    <property type="molecule type" value="Genomic_DNA"/>
</dbReference>
<comment type="caution">
    <text evidence="10">The sequence shown here is derived from an EMBL/GenBank/DDBJ whole genome shotgun (WGS) entry which is preliminary data.</text>
</comment>
<dbReference type="Proteomes" id="UP000027931">
    <property type="component" value="Unassembled WGS sequence"/>
</dbReference>
<feature type="domain" description="Threonine/Serine exporter ThrE" evidence="9">
    <location>
        <begin position="17"/>
        <end position="143"/>
    </location>
</feature>
<dbReference type="OrthoDB" id="9810047at2"/>
<comment type="subcellular location">
    <subcellularLocation>
        <location evidence="1">Cell membrane</location>
        <topology evidence="1">Multi-pass membrane protein</topology>
    </subcellularLocation>
</comment>
<proteinExistence type="inferred from homology"/>
<dbReference type="InterPro" id="IPR050539">
    <property type="entry name" value="ThrE_Dicarb/AminoAcid_Exp"/>
</dbReference>
<dbReference type="PANTHER" id="PTHR34390">
    <property type="entry name" value="UPF0442 PROTEIN YJJB-RELATED"/>
    <property type="match status" value="1"/>
</dbReference>
<comment type="similarity">
    <text evidence="7">Belongs to the ThrE exporter (TC 2.A.79) family.</text>
</comment>
<dbReference type="eggNOG" id="COG3610">
    <property type="taxonomic scope" value="Bacteria"/>
</dbReference>
<feature type="transmembrane region" description="Helical" evidence="8">
    <location>
        <begin position="58"/>
        <end position="76"/>
    </location>
</feature>
<dbReference type="Pfam" id="PF12821">
    <property type="entry name" value="ThrE_2"/>
    <property type="match status" value="1"/>
</dbReference>
<dbReference type="GO" id="GO:0015744">
    <property type="term" value="P:succinate transport"/>
    <property type="evidence" value="ECO:0007669"/>
    <property type="project" value="TreeGrafter"/>
</dbReference>
<accession>A0A074LMP7</accession>
<evidence type="ECO:0000259" key="9">
    <source>
        <dbReference type="Pfam" id="PF12821"/>
    </source>
</evidence>
<feature type="transmembrane region" description="Helical" evidence="8">
    <location>
        <begin position="88"/>
        <end position="106"/>
    </location>
</feature>
<keyword evidence="11" id="KW-1185">Reference proteome</keyword>
<evidence type="ECO:0000313" key="10">
    <source>
        <dbReference type="EMBL" id="KEO83401.1"/>
    </source>
</evidence>
<dbReference type="GO" id="GO:0005886">
    <property type="term" value="C:plasma membrane"/>
    <property type="evidence" value="ECO:0007669"/>
    <property type="project" value="UniProtKB-SubCell"/>
</dbReference>
<name>A0A074LMP7_9BACL</name>
<evidence type="ECO:0000256" key="6">
    <source>
        <dbReference type="ARBA" id="ARBA00023136"/>
    </source>
</evidence>
<evidence type="ECO:0000256" key="1">
    <source>
        <dbReference type="ARBA" id="ARBA00004651"/>
    </source>
</evidence>
<keyword evidence="5 8" id="KW-1133">Transmembrane helix</keyword>
<evidence type="ECO:0000256" key="4">
    <source>
        <dbReference type="ARBA" id="ARBA00022692"/>
    </source>
</evidence>
<sequence>MTIPYTWEQIPHLLLLLLMSWIATFGYAILYHVPKRASLWVGLIGMGAWITQDISMRWGVSAVGAAFLGGLVVSVLSELFARKLRMPVIVFVVGGIVPLVPGSSAFRTMREFVTGHQLQGLAQGTNTFLIASAISAGLVIAGTIMRLDRRKRYEKPSGDRFGTPDGR</sequence>